<protein>
    <submittedName>
        <fullName evidence="1">1481_t:CDS:1</fullName>
    </submittedName>
</protein>
<gene>
    <name evidence="1" type="ORF">DERYTH_LOCUS16437</name>
</gene>
<comment type="caution">
    <text evidence="1">The sequence shown here is derived from an EMBL/GenBank/DDBJ whole genome shotgun (WGS) entry which is preliminary data.</text>
</comment>
<evidence type="ECO:0000313" key="1">
    <source>
        <dbReference type="EMBL" id="CAG8745932.1"/>
    </source>
</evidence>
<name>A0A9N9NP48_9GLOM</name>
<sequence length="82" mass="9572">MRDALREHFYYLIKSSAIPILLDLSTKFETFNDEGDQNLATAEIRVIFSQYKLNQPDTVPQIEDPLKFFHQILSGKKDKNEP</sequence>
<dbReference type="EMBL" id="CAJVPY010014324">
    <property type="protein sequence ID" value="CAG8745932.1"/>
    <property type="molecule type" value="Genomic_DNA"/>
</dbReference>
<organism evidence="1 2">
    <name type="scientific">Dentiscutata erythropus</name>
    <dbReference type="NCBI Taxonomy" id="1348616"/>
    <lineage>
        <taxon>Eukaryota</taxon>
        <taxon>Fungi</taxon>
        <taxon>Fungi incertae sedis</taxon>
        <taxon>Mucoromycota</taxon>
        <taxon>Glomeromycotina</taxon>
        <taxon>Glomeromycetes</taxon>
        <taxon>Diversisporales</taxon>
        <taxon>Gigasporaceae</taxon>
        <taxon>Dentiscutata</taxon>
    </lineage>
</organism>
<reference evidence="1" key="1">
    <citation type="submission" date="2021-06" db="EMBL/GenBank/DDBJ databases">
        <authorList>
            <person name="Kallberg Y."/>
            <person name="Tangrot J."/>
            <person name="Rosling A."/>
        </authorList>
    </citation>
    <scope>NUCLEOTIDE SEQUENCE</scope>
    <source>
        <strain evidence="1">MA453B</strain>
    </source>
</reference>
<proteinExistence type="predicted"/>
<dbReference type="Proteomes" id="UP000789405">
    <property type="component" value="Unassembled WGS sequence"/>
</dbReference>
<evidence type="ECO:0000313" key="2">
    <source>
        <dbReference type="Proteomes" id="UP000789405"/>
    </source>
</evidence>
<accession>A0A9N9NP48</accession>
<dbReference type="AlphaFoldDB" id="A0A9N9NP48"/>
<feature type="non-terminal residue" evidence="1">
    <location>
        <position position="82"/>
    </location>
</feature>
<keyword evidence="2" id="KW-1185">Reference proteome</keyword>